<dbReference type="Proteomes" id="UP001214976">
    <property type="component" value="Unassembled WGS sequence"/>
</dbReference>
<evidence type="ECO:0000313" key="1">
    <source>
        <dbReference type="EMBL" id="MDG2946846.1"/>
    </source>
</evidence>
<organism evidence="2 3">
    <name type="scientific">Exercitatus varius</name>
    <dbReference type="NCBI Taxonomy" id="67857"/>
    <lineage>
        <taxon>Bacteria</taxon>
        <taxon>Pseudomonadati</taxon>
        <taxon>Pseudomonadota</taxon>
        <taxon>Gammaproteobacteria</taxon>
        <taxon>Pasteurellales</taxon>
        <taxon>Pasteurellaceae</taxon>
        <taxon>Exercitatus</taxon>
    </lineage>
</organism>
<proteinExistence type="predicted"/>
<protein>
    <recommendedName>
        <fullName evidence="5">FHA domain-containing protein</fullName>
    </recommendedName>
</protein>
<dbReference type="RefSeq" id="WP_317476698.1">
    <property type="nucleotide sequence ID" value="NZ_JARQTW010000006.1"/>
</dbReference>
<dbReference type="EMBL" id="JARQTX010000014">
    <property type="protein sequence ID" value="MDG2946846.1"/>
    <property type="molecule type" value="Genomic_DNA"/>
</dbReference>
<name>A0AAW6Q7P4_9PAST</name>
<reference evidence="2 4" key="1">
    <citation type="submission" date="2023-03" db="EMBL/GenBank/DDBJ databases">
        <title>Classification of Bisgaard taxon 6 and taxon 10 as Exercitatus varius gen. nov., spec. nov.</title>
        <authorList>
            <person name="Christensen H."/>
        </authorList>
    </citation>
    <scope>NUCLEOTIDE SEQUENCE</scope>
    <source>
        <strain evidence="1 4">23350_01</strain>
        <strain evidence="2">86116</strain>
    </source>
</reference>
<evidence type="ECO:0000313" key="4">
    <source>
        <dbReference type="Proteomes" id="UP001216057"/>
    </source>
</evidence>
<accession>A0AAW6Q7P4</accession>
<dbReference type="EMBL" id="JARQTW010000006">
    <property type="protein sequence ID" value="MDG2949456.1"/>
    <property type="molecule type" value="Genomic_DNA"/>
</dbReference>
<dbReference type="AlphaFoldDB" id="A0AAW6Q7P4"/>
<dbReference type="InterPro" id="IPR008984">
    <property type="entry name" value="SMAD_FHA_dom_sf"/>
</dbReference>
<evidence type="ECO:0000313" key="2">
    <source>
        <dbReference type="EMBL" id="MDG2949456.1"/>
    </source>
</evidence>
<gene>
    <name evidence="2" type="ORF">P7M15_02790</name>
    <name evidence="1" type="ORF">P7M32_10490</name>
</gene>
<evidence type="ECO:0000313" key="3">
    <source>
        <dbReference type="Proteomes" id="UP001214976"/>
    </source>
</evidence>
<comment type="caution">
    <text evidence="2">The sequence shown here is derived from an EMBL/GenBank/DDBJ whole genome shotgun (WGS) entry which is preliminary data.</text>
</comment>
<evidence type="ECO:0008006" key="5">
    <source>
        <dbReference type="Google" id="ProtNLM"/>
    </source>
</evidence>
<keyword evidence="4" id="KW-1185">Reference proteome</keyword>
<dbReference type="Proteomes" id="UP001216057">
    <property type="component" value="Unassembled WGS sequence"/>
</dbReference>
<sequence>MRENLTHRLLLMVASASMLEKGTFPRHQFNENGGFVGSAKHADWYINNLKNDIDEIEFEIMFYQSHFCLIAHSSHIFINNSQKPLSPNGIIQLKDGDTISVKNYDLRVKIYTDKSDNVNLQDDLYGIVTAVDNSILLSSDQPYQLSELSDLNEKNNTYGLLVTNTGYGILDPLALLENEIKDENIEDILTQYEPLSIHDGHYQKSINEYINTNIESYEPLIINNTKESMKSEFSDSRFDDVKNTEKIQSKSTALSKSTKKQDLDIANIVDPLFFINHK</sequence>
<dbReference type="SUPFAM" id="SSF49879">
    <property type="entry name" value="SMAD/FHA domain"/>
    <property type="match status" value="1"/>
</dbReference>